<evidence type="ECO:0000313" key="3">
    <source>
        <dbReference type="Proteomes" id="UP000009058"/>
    </source>
</evidence>
<evidence type="ECO:0000313" key="2">
    <source>
        <dbReference type="EMBL" id="EHA46188.1"/>
    </source>
</evidence>
<organism evidence="2 3">
    <name type="scientific">Pyricularia oryzae (strain 70-15 / ATCC MYA-4617 / FGSC 8958)</name>
    <name type="common">Rice blast fungus</name>
    <name type="synonym">Magnaporthe oryzae</name>
    <dbReference type="NCBI Taxonomy" id="242507"/>
    <lineage>
        <taxon>Eukaryota</taxon>
        <taxon>Fungi</taxon>
        <taxon>Dikarya</taxon>
        <taxon>Ascomycota</taxon>
        <taxon>Pezizomycotina</taxon>
        <taxon>Sordariomycetes</taxon>
        <taxon>Sordariomycetidae</taxon>
        <taxon>Magnaporthales</taxon>
        <taxon>Pyriculariaceae</taxon>
        <taxon>Pyricularia</taxon>
    </lineage>
</organism>
<dbReference type="VEuPathDB" id="FungiDB:MGG_17957"/>
<dbReference type="GeneID" id="12984838"/>
<accession>G4NIX2</accession>
<reference evidence="2 3" key="1">
    <citation type="journal article" date="2005" name="Nature">
        <title>The genome sequence of the rice blast fungus Magnaporthe grisea.</title>
        <authorList>
            <person name="Dean R.A."/>
            <person name="Talbot N.J."/>
            <person name="Ebbole D.J."/>
            <person name="Farman M.L."/>
            <person name="Mitchell T.K."/>
            <person name="Orbach M.J."/>
            <person name="Thon M."/>
            <person name="Kulkarni R."/>
            <person name="Xu J.R."/>
            <person name="Pan H."/>
            <person name="Read N.D."/>
            <person name="Lee Y.H."/>
            <person name="Carbone I."/>
            <person name="Brown D."/>
            <person name="Oh Y.Y."/>
            <person name="Donofrio N."/>
            <person name="Jeong J.S."/>
            <person name="Soanes D.M."/>
            <person name="Djonovic S."/>
            <person name="Kolomiets E."/>
            <person name="Rehmeyer C."/>
            <person name="Li W."/>
            <person name="Harding M."/>
            <person name="Kim S."/>
            <person name="Lebrun M.H."/>
            <person name="Bohnert H."/>
            <person name="Coughlan S."/>
            <person name="Butler J."/>
            <person name="Calvo S."/>
            <person name="Ma L.J."/>
            <person name="Nicol R."/>
            <person name="Purcell S."/>
            <person name="Nusbaum C."/>
            <person name="Galagan J.E."/>
            <person name="Birren B.W."/>
        </authorList>
    </citation>
    <scope>NUCLEOTIDE SEQUENCE [LARGE SCALE GENOMIC DNA]</scope>
    <source>
        <strain evidence="3">70-15 / ATCC MYA-4617 / FGSC 8958</strain>
    </source>
</reference>
<gene>
    <name evidence="2" type="ORF">MGG_17957</name>
</gene>
<feature type="region of interest" description="Disordered" evidence="1">
    <location>
        <begin position="1"/>
        <end position="22"/>
    </location>
</feature>
<dbReference type="KEGG" id="mgr:MGG_17957"/>
<dbReference type="HOGENOM" id="CLU_2237137_0_0_1"/>
<sequence>MSCRDDHHGCSTRPEEETRSRQLAKLDDWTSFVPRILFHPKKPWPDGGRPEITPAAARVYAALSSYCINITPFRVASKSTRGYAGVVDCIGICNATTDDRLITGC</sequence>
<proteinExistence type="predicted"/>
<keyword evidence="3" id="KW-1185">Reference proteome</keyword>
<name>G4NIX2_PYRO7</name>
<protein>
    <submittedName>
        <fullName evidence="2">Uncharacterized protein</fullName>
    </submittedName>
</protein>
<dbReference type="RefSeq" id="XP_003720931.1">
    <property type="nucleotide sequence ID" value="XM_003720883.1"/>
</dbReference>
<dbReference type="EMBL" id="CM001237">
    <property type="protein sequence ID" value="EHA46188.1"/>
    <property type="molecule type" value="Genomic_DNA"/>
</dbReference>
<evidence type="ECO:0000256" key="1">
    <source>
        <dbReference type="SAM" id="MobiDB-lite"/>
    </source>
</evidence>
<reference key="2">
    <citation type="submission" date="2011-05" db="EMBL/GenBank/DDBJ databases">
        <title>The Genome Sequence of Magnaporthe oryzae 70-15.</title>
        <authorList>
            <consortium name="The Broad Institute Genome Sequencing Platform"/>
            <person name="Ma L.-J."/>
            <person name="Dead R."/>
            <person name="Young S.K."/>
            <person name="Zeng Q."/>
            <person name="Gargeya S."/>
            <person name="Fitzgerald M."/>
            <person name="Haas B."/>
            <person name="Abouelleil A."/>
            <person name="Alvarado L."/>
            <person name="Arachchi H.M."/>
            <person name="Berlin A."/>
            <person name="Brown A."/>
            <person name="Chapman S.B."/>
            <person name="Chen Z."/>
            <person name="Dunbar C."/>
            <person name="Freedman E."/>
            <person name="Gearin G."/>
            <person name="Gellesch M."/>
            <person name="Goldberg J."/>
            <person name="Griggs A."/>
            <person name="Gujja S."/>
            <person name="Heiman D."/>
            <person name="Howarth C."/>
            <person name="Larson L."/>
            <person name="Lui A."/>
            <person name="MacDonald P.J.P."/>
            <person name="Mehta T."/>
            <person name="Montmayeur A."/>
            <person name="Murphy C."/>
            <person name="Neiman D."/>
            <person name="Pearson M."/>
            <person name="Priest M."/>
            <person name="Roberts A."/>
            <person name="Saif S."/>
            <person name="Shea T."/>
            <person name="Shenoy N."/>
            <person name="Sisk P."/>
            <person name="Stolte C."/>
            <person name="Sykes S."/>
            <person name="Yandava C."/>
            <person name="Wortman J."/>
            <person name="Nusbaum C."/>
            <person name="Birren B."/>
        </authorList>
    </citation>
    <scope>NUCLEOTIDE SEQUENCE</scope>
    <source>
        <strain>70-15</strain>
    </source>
</reference>
<dbReference type="Proteomes" id="UP000009058">
    <property type="component" value="Chromosome 7"/>
</dbReference>
<dbReference type="AlphaFoldDB" id="G4NIX2"/>
<dbReference type="InParanoid" id="G4NIX2"/>